<feature type="signal peptide" evidence="1">
    <location>
        <begin position="1"/>
        <end position="28"/>
    </location>
</feature>
<evidence type="ECO:0000256" key="1">
    <source>
        <dbReference type="SAM" id="SignalP"/>
    </source>
</evidence>
<feature type="chain" id="PRO_5011604265" evidence="1">
    <location>
        <begin position="29"/>
        <end position="329"/>
    </location>
</feature>
<protein>
    <submittedName>
        <fullName evidence="2">Uncharacterized protein</fullName>
    </submittedName>
</protein>
<gene>
    <name evidence="2" type="ORF">SAMN05421504_105614</name>
</gene>
<keyword evidence="3" id="KW-1185">Reference proteome</keyword>
<dbReference type="Proteomes" id="UP000199515">
    <property type="component" value="Unassembled WGS sequence"/>
</dbReference>
<accession>A0A1H3K228</accession>
<dbReference type="EMBL" id="FNON01000005">
    <property type="protein sequence ID" value="SDY45815.1"/>
    <property type="molecule type" value="Genomic_DNA"/>
</dbReference>
<keyword evidence="1" id="KW-0732">Signal</keyword>
<dbReference type="STRING" id="589385.SAMN05421504_105614"/>
<organism evidence="2 3">
    <name type="scientific">Amycolatopsis xylanica</name>
    <dbReference type="NCBI Taxonomy" id="589385"/>
    <lineage>
        <taxon>Bacteria</taxon>
        <taxon>Bacillati</taxon>
        <taxon>Actinomycetota</taxon>
        <taxon>Actinomycetes</taxon>
        <taxon>Pseudonocardiales</taxon>
        <taxon>Pseudonocardiaceae</taxon>
        <taxon>Amycolatopsis</taxon>
    </lineage>
</organism>
<evidence type="ECO:0000313" key="3">
    <source>
        <dbReference type="Proteomes" id="UP000199515"/>
    </source>
</evidence>
<evidence type="ECO:0000313" key="2">
    <source>
        <dbReference type="EMBL" id="SDY45815.1"/>
    </source>
</evidence>
<name>A0A1H3K228_9PSEU</name>
<proteinExistence type="predicted"/>
<dbReference type="RefSeq" id="WP_143047151.1">
    <property type="nucleotide sequence ID" value="NZ_FNON01000005.1"/>
</dbReference>
<dbReference type="OrthoDB" id="2630713at2"/>
<sequence length="329" mass="35234">MRRLQRWWSTVFVAALAAMLLGTVPASATPSYRDVFIRDNAADVAGAEPSAGAVWSSPDIWVCPPWDAGCAVDHNPIVGQLNWVHVKLNRKLGAETDVTGTLRLYYTAMGGAANWGGDADPFDDWTKITDAFGVIVPPGGTELVLPWNGVPGPGHYCLLARWDSAADTMTTAEGANTLTNTRNNNNIGWHNVNTVELPQLQPQPEPFMIGNPWREGDFKTNLVLAADGKPFVGPGRIVVDLGPELAARWKQAGQRGVGVRPAGDTTVEIVDGKFARIDGLVLKSRERVPAKIVFTAGTAAAGGQFVVRVNQTDGQGVDVGGVEYRLTVK</sequence>
<dbReference type="AlphaFoldDB" id="A0A1H3K228"/>
<reference evidence="2 3" key="1">
    <citation type="submission" date="2016-10" db="EMBL/GenBank/DDBJ databases">
        <authorList>
            <person name="de Groot N.N."/>
        </authorList>
    </citation>
    <scope>NUCLEOTIDE SEQUENCE [LARGE SCALE GENOMIC DNA]</scope>
    <source>
        <strain evidence="2 3">CPCC 202699</strain>
    </source>
</reference>